<dbReference type="InParanoid" id="A0C5W3"/>
<proteinExistence type="predicted"/>
<dbReference type="OrthoDB" id="2135133at2759"/>
<evidence type="ECO:0000313" key="4">
    <source>
        <dbReference type="Proteomes" id="UP000000600"/>
    </source>
</evidence>
<dbReference type="FunFam" id="3.40.50.300:FF:005149">
    <property type="entry name" value="Uncharacterized protein"/>
    <property type="match status" value="1"/>
</dbReference>
<reference evidence="3 4" key="1">
    <citation type="journal article" date="2006" name="Nature">
        <title>Global trends of whole-genome duplications revealed by the ciliate Paramecium tetraurelia.</title>
        <authorList>
            <consortium name="Genoscope"/>
            <person name="Aury J.-M."/>
            <person name="Jaillon O."/>
            <person name="Duret L."/>
            <person name="Noel B."/>
            <person name="Jubin C."/>
            <person name="Porcel B.M."/>
            <person name="Segurens B."/>
            <person name="Daubin V."/>
            <person name="Anthouard V."/>
            <person name="Aiach N."/>
            <person name="Arnaiz O."/>
            <person name="Billaut A."/>
            <person name="Beisson J."/>
            <person name="Blanc I."/>
            <person name="Bouhouche K."/>
            <person name="Camara F."/>
            <person name="Duharcourt S."/>
            <person name="Guigo R."/>
            <person name="Gogendeau D."/>
            <person name="Katinka M."/>
            <person name="Keller A.-M."/>
            <person name="Kissmehl R."/>
            <person name="Klotz C."/>
            <person name="Koll F."/>
            <person name="Le Moue A."/>
            <person name="Lepere C."/>
            <person name="Malinsky S."/>
            <person name="Nowacki M."/>
            <person name="Nowak J.K."/>
            <person name="Plattner H."/>
            <person name="Poulain J."/>
            <person name="Ruiz F."/>
            <person name="Serrano V."/>
            <person name="Zagulski M."/>
            <person name="Dessen P."/>
            <person name="Betermier M."/>
            <person name="Weissenbach J."/>
            <person name="Scarpelli C."/>
            <person name="Schachter V."/>
            <person name="Sperling L."/>
            <person name="Meyer E."/>
            <person name="Cohen J."/>
            <person name="Wincker P."/>
        </authorList>
    </citation>
    <scope>NUCLEOTIDE SEQUENCE [LARGE SCALE GENOMIC DNA]</scope>
    <source>
        <strain evidence="3 4">Stock d4-2</strain>
    </source>
</reference>
<dbReference type="AlphaFoldDB" id="A0C5W3"/>
<dbReference type="GeneID" id="5019362"/>
<dbReference type="GO" id="GO:0005525">
    <property type="term" value="F:GTP binding"/>
    <property type="evidence" value="ECO:0000318"/>
    <property type="project" value="GO_Central"/>
</dbReference>
<dbReference type="PANTHER" id="PTHR10751">
    <property type="entry name" value="GUANYLATE BINDING PROTEIN"/>
    <property type="match status" value="1"/>
</dbReference>
<feature type="region of interest" description="Disordered" evidence="2">
    <location>
        <begin position="141"/>
        <end position="166"/>
    </location>
</feature>
<dbReference type="GO" id="GO:0003924">
    <property type="term" value="F:GTPase activity"/>
    <property type="evidence" value="ECO:0000318"/>
    <property type="project" value="GO_Central"/>
</dbReference>
<evidence type="ECO:0008006" key="5">
    <source>
        <dbReference type="Google" id="ProtNLM"/>
    </source>
</evidence>
<sequence length="783" mass="91239">MYSSYQNKYGFEDNFHGSSHNSDESQDIIVVEPLDEYQQALNKSNALYLTSQNSPNPTSSYINRPQINSSTVNSRIYSQINHSNQPEHKPYAQQSQRPTYDPTVSVPRKYDPSLIQRTQQQQPQPKSSTTLLQQSIIEHQPRVTQSIIKPTERPPLNNYDTQQRDKNFKDQYSDYDVEEVLQNQDQLKSSYKQQSVEDLPKERKLTNSITPVEKKPSLNSQSAIMRESKVPALTEKDKQQLIANAKQQLLNLDLFASKLSTQNYSGQDICEIVSIQKGAIKLHQDLNNILSHDRNSIVLVGVIGQNKSGKSTLLNEIAHTSNKQKFGNNGIWMLSKPLVIEQKSYYFVDCQGTDNQLLYAFVMLSCSTLLYNTLKLDDNSIQCFPVLDTIFRLLINEYAIMQLLPNFIWVQRDALQARPISDLQEFLVKANKGQQFENLIKQRDVAYIAPQSTSEYQNTITQLKDRIILGSVCKQVNSYNLNGPLMYLYMEYIVDLLNKPISLQLDQLWLSICEDYTKAIYNQSLNSFVQQVDSWMKDNQKVDEIEIYKQFRDFKDVSLQQIFPYCFLNSKNRSYQQYKKKLQEILVAKEKQALQFCLYTSQCENDSFLNKNISKINFKDIDSFSSSFNNILDQLQKQKYQFQQCSTYAEFLQRNYKKFIEDLFSKYQKILANTSEEQQYNLQQSKMQVSTKEDELKKKQEQVSFMEKKRNLLIKEIQDLQEQIKLERESVAPDDRQSQQGPSEAQMFELKKKCAENKQEIQVLRKQVQDAERRKNEDGCSIQ</sequence>
<dbReference type="InterPro" id="IPR027417">
    <property type="entry name" value="P-loop_NTPase"/>
</dbReference>
<evidence type="ECO:0000256" key="1">
    <source>
        <dbReference type="SAM" id="Coils"/>
    </source>
</evidence>
<protein>
    <recommendedName>
        <fullName evidence="5">Guanylate-binding protein N-terminal domain-containing protein</fullName>
    </recommendedName>
</protein>
<evidence type="ECO:0000256" key="2">
    <source>
        <dbReference type="SAM" id="MobiDB-lite"/>
    </source>
</evidence>
<accession>A0C5W3</accession>
<dbReference type="KEGG" id="ptm:GSPATT00035309001"/>
<keyword evidence="1" id="KW-0175">Coiled coil</keyword>
<organism evidence="3 4">
    <name type="scientific">Paramecium tetraurelia</name>
    <dbReference type="NCBI Taxonomy" id="5888"/>
    <lineage>
        <taxon>Eukaryota</taxon>
        <taxon>Sar</taxon>
        <taxon>Alveolata</taxon>
        <taxon>Ciliophora</taxon>
        <taxon>Intramacronucleata</taxon>
        <taxon>Oligohymenophorea</taxon>
        <taxon>Peniculida</taxon>
        <taxon>Parameciidae</taxon>
        <taxon>Paramecium</taxon>
    </lineage>
</organism>
<keyword evidence="4" id="KW-1185">Reference proteome</keyword>
<dbReference type="EMBL" id="CT868042">
    <property type="protein sequence ID" value="CAK66180.1"/>
    <property type="molecule type" value="Genomic_DNA"/>
</dbReference>
<dbReference type="RefSeq" id="XP_001433577.1">
    <property type="nucleotide sequence ID" value="XM_001433540.1"/>
</dbReference>
<gene>
    <name evidence="3" type="ORF">GSPATT00035309001</name>
</gene>
<feature type="coiled-coil region" evidence="1">
    <location>
        <begin position="682"/>
        <end position="774"/>
    </location>
</feature>
<dbReference type="Proteomes" id="UP000000600">
    <property type="component" value="Unassembled WGS sequence"/>
</dbReference>
<evidence type="ECO:0000313" key="3">
    <source>
        <dbReference type="EMBL" id="CAK66180.1"/>
    </source>
</evidence>
<dbReference type="HOGENOM" id="CLU_358079_0_0_1"/>
<dbReference type="SUPFAM" id="SSF52540">
    <property type="entry name" value="P-loop containing nucleoside triphosphate hydrolases"/>
    <property type="match status" value="1"/>
</dbReference>
<feature type="region of interest" description="Disordered" evidence="2">
    <location>
        <begin position="83"/>
        <end position="108"/>
    </location>
</feature>
<dbReference type="OMA" id="NEYAIMQ"/>
<name>A0C5W3_PARTE</name>
<dbReference type="Gene3D" id="3.40.50.300">
    <property type="entry name" value="P-loop containing nucleotide triphosphate hydrolases"/>
    <property type="match status" value="1"/>
</dbReference>